<dbReference type="InterPro" id="IPR039567">
    <property type="entry name" value="Gly-zipper"/>
</dbReference>
<evidence type="ECO:0000256" key="4">
    <source>
        <dbReference type="PROSITE-ProRule" id="PRU00473"/>
    </source>
</evidence>
<dbReference type="PANTHER" id="PTHR30329:SF21">
    <property type="entry name" value="LIPOPROTEIN YIAD-RELATED"/>
    <property type="match status" value="1"/>
</dbReference>
<evidence type="ECO:0000256" key="2">
    <source>
        <dbReference type="ARBA" id="ARBA00023136"/>
    </source>
</evidence>
<dbReference type="GO" id="GO:0009279">
    <property type="term" value="C:cell outer membrane"/>
    <property type="evidence" value="ECO:0007669"/>
    <property type="project" value="UniProtKB-SubCell"/>
</dbReference>
<evidence type="ECO:0000313" key="8">
    <source>
        <dbReference type="EMBL" id="HDL89712.1"/>
    </source>
</evidence>
<protein>
    <submittedName>
        <fullName evidence="8">OmpA family protein</fullName>
    </submittedName>
</protein>
<dbReference type="PRINTS" id="PR01023">
    <property type="entry name" value="NAFLGMOTY"/>
</dbReference>
<dbReference type="EMBL" id="DQZW01000108">
    <property type="protein sequence ID" value="HDL89712.1"/>
    <property type="molecule type" value="Genomic_DNA"/>
</dbReference>
<reference evidence="8" key="1">
    <citation type="journal article" date="2020" name="mSystems">
        <title>Genome- and Community-Level Interaction Insights into Carbon Utilization and Element Cycling Functions of Hydrothermarchaeota in Hydrothermal Sediment.</title>
        <authorList>
            <person name="Zhou Z."/>
            <person name="Liu Y."/>
            <person name="Xu W."/>
            <person name="Pan J."/>
            <person name="Luo Z.H."/>
            <person name="Li M."/>
        </authorList>
    </citation>
    <scope>NUCLEOTIDE SEQUENCE [LARGE SCALE GENOMIC DNA]</scope>
    <source>
        <strain evidence="8">HyVt-19</strain>
    </source>
</reference>
<name>A0A7C0WU63_9BACT</name>
<dbReference type="PROSITE" id="PS51123">
    <property type="entry name" value="OMPA_2"/>
    <property type="match status" value="1"/>
</dbReference>
<evidence type="ECO:0000256" key="3">
    <source>
        <dbReference type="ARBA" id="ARBA00023237"/>
    </source>
</evidence>
<dbReference type="Gene3D" id="3.30.1330.60">
    <property type="entry name" value="OmpA-like domain"/>
    <property type="match status" value="1"/>
</dbReference>
<evidence type="ECO:0000256" key="6">
    <source>
        <dbReference type="SAM" id="SignalP"/>
    </source>
</evidence>
<keyword evidence="5" id="KW-0812">Transmembrane</keyword>
<dbReference type="Proteomes" id="UP000886355">
    <property type="component" value="Unassembled WGS sequence"/>
</dbReference>
<dbReference type="PROSITE" id="PS01068">
    <property type="entry name" value="OMPA_1"/>
    <property type="match status" value="1"/>
</dbReference>
<dbReference type="PROSITE" id="PS51257">
    <property type="entry name" value="PROKAR_LIPOPROTEIN"/>
    <property type="match status" value="1"/>
</dbReference>
<evidence type="ECO:0000256" key="1">
    <source>
        <dbReference type="ARBA" id="ARBA00004442"/>
    </source>
</evidence>
<dbReference type="InterPro" id="IPR006665">
    <property type="entry name" value="OmpA-like"/>
</dbReference>
<feature type="domain" description="OmpA-like" evidence="7">
    <location>
        <begin position="102"/>
        <end position="219"/>
    </location>
</feature>
<sequence length="220" mass="23300">MKRGMVALLALSLVLAGCASTGYPPSRSQQGALLGTGIGAATGAALGGAIGGSGEAALLGAAAGAVVGGITGGMIGSYMDKQEQELRQALANVEAASIQREQNILAVTFRSDVLFDFDSAVLKPGAYDELDRVAHVLRRYPQTRIRIEGHTDSIGSEEYNRRLSERRAMAVRDALVQRGVDPRRIQLIGYGESRPIATNQTEAGRQLNRRVTIVIIPEQA</sequence>
<feature type="transmembrane region" description="Helical" evidence="5">
    <location>
        <begin position="57"/>
        <end position="79"/>
    </location>
</feature>
<dbReference type="InterPro" id="IPR050330">
    <property type="entry name" value="Bact_OuterMem_StrucFunc"/>
</dbReference>
<dbReference type="Pfam" id="PF00691">
    <property type="entry name" value="OmpA"/>
    <property type="match status" value="1"/>
</dbReference>
<dbReference type="PANTHER" id="PTHR30329">
    <property type="entry name" value="STATOR ELEMENT OF FLAGELLAR MOTOR COMPLEX"/>
    <property type="match status" value="1"/>
</dbReference>
<dbReference type="SUPFAM" id="SSF103088">
    <property type="entry name" value="OmpA-like"/>
    <property type="match status" value="1"/>
</dbReference>
<comment type="caution">
    <text evidence="8">The sequence shown here is derived from an EMBL/GenBank/DDBJ whole genome shotgun (WGS) entry which is preliminary data.</text>
</comment>
<dbReference type="AlphaFoldDB" id="A0A7C0WU63"/>
<keyword evidence="2 4" id="KW-0472">Membrane</keyword>
<dbReference type="InterPro" id="IPR036737">
    <property type="entry name" value="OmpA-like_sf"/>
</dbReference>
<accession>A0A7C0WU63</accession>
<keyword evidence="3" id="KW-0998">Cell outer membrane</keyword>
<feature type="signal peptide" evidence="6">
    <location>
        <begin position="1"/>
        <end position="19"/>
    </location>
</feature>
<keyword evidence="6" id="KW-0732">Signal</keyword>
<evidence type="ECO:0000256" key="5">
    <source>
        <dbReference type="SAM" id="Phobius"/>
    </source>
</evidence>
<proteinExistence type="predicted"/>
<dbReference type="InterPro" id="IPR006664">
    <property type="entry name" value="OMP_bac"/>
</dbReference>
<dbReference type="InterPro" id="IPR006690">
    <property type="entry name" value="OMPA-like_CS"/>
</dbReference>
<feature type="chain" id="PRO_5027664504" evidence="6">
    <location>
        <begin position="20"/>
        <end position="220"/>
    </location>
</feature>
<keyword evidence="5" id="KW-1133">Transmembrane helix</keyword>
<dbReference type="Pfam" id="PF13488">
    <property type="entry name" value="Gly-zipper_Omp"/>
    <property type="match status" value="1"/>
</dbReference>
<dbReference type="PRINTS" id="PR01021">
    <property type="entry name" value="OMPADOMAIN"/>
</dbReference>
<organism evidence="8">
    <name type="scientific">Thermodesulforhabdus norvegica</name>
    <dbReference type="NCBI Taxonomy" id="39841"/>
    <lineage>
        <taxon>Bacteria</taxon>
        <taxon>Pseudomonadati</taxon>
        <taxon>Thermodesulfobacteriota</taxon>
        <taxon>Syntrophobacteria</taxon>
        <taxon>Syntrophobacterales</taxon>
        <taxon>Thermodesulforhabdaceae</taxon>
        <taxon>Thermodesulforhabdus</taxon>
    </lineage>
</organism>
<dbReference type="CDD" id="cd07185">
    <property type="entry name" value="OmpA_C-like"/>
    <property type="match status" value="1"/>
</dbReference>
<gene>
    <name evidence="8" type="ORF">ENG14_02275</name>
</gene>
<feature type="transmembrane region" description="Helical" evidence="5">
    <location>
        <begin position="31"/>
        <end position="50"/>
    </location>
</feature>
<evidence type="ECO:0000259" key="7">
    <source>
        <dbReference type="PROSITE" id="PS51123"/>
    </source>
</evidence>
<comment type="subcellular location">
    <subcellularLocation>
        <location evidence="1">Cell outer membrane</location>
    </subcellularLocation>
</comment>